<evidence type="ECO:0000256" key="6">
    <source>
        <dbReference type="ARBA" id="ARBA00023159"/>
    </source>
</evidence>
<protein>
    <recommendedName>
        <fullName evidence="4 10">Mediator of RNA polymerase II transcription subunit 21</fullName>
    </recommendedName>
</protein>
<keyword evidence="7 10" id="KW-0804">Transcription</keyword>
<dbReference type="InterPro" id="IPR021384">
    <property type="entry name" value="Mediator_Med21"/>
</dbReference>
<sequence>MADRLSQLQTCLDQLTIQMYSSLMYINTRAPYRAIDGQPDWDPLKEDEYAKQDTQTQSQTKLSKDPDSAEYDPEKPHPPEYFYASMRELSRDLVTKQQQIDFLIDVLPGIGQSEQQQKKRLEELEQQLVAMEEDRLASLKEKDRLLEKLDEVVSKVKRI</sequence>
<comment type="similarity">
    <text evidence="2 10">Belongs to the Mediator complex subunit 21 family.</text>
</comment>
<evidence type="ECO:0000256" key="9">
    <source>
        <dbReference type="ARBA" id="ARBA00025687"/>
    </source>
</evidence>
<keyword evidence="14" id="KW-1185">Reference proteome</keyword>
<evidence type="ECO:0000256" key="1">
    <source>
        <dbReference type="ARBA" id="ARBA00004123"/>
    </source>
</evidence>
<keyword evidence="6 10" id="KW-0010">Activator</keyword>
<dbReference type="RefSeq" id="XP_033604789.1">
    <property type="nucleotide sequence ID" value="XM_033746514.1"/>
</dbReference>
<dbReference type="EMBL" id="ML996566">
    <property type="protein sequence ID" value="KAF2762338.1"/>
    <property type="molecule type" value="Genomic_DNA"/>
</dbReference>
<evidence type="ECO:0000256" key="10">
    <source>
        <dbReference type="RuleBase" id="RU366036"/>
    </source>
</evidence>
<keyword evidence="5 10" id="KW-0805">Transcription regulation</keyword>
<comment type="subunit">
    <text evidence="3 10">Component of the Mediator complex.</text>
</comment>
<feature type="coiled-coil region" evidence="11">
    <location>
        <begin position="114"/>
        <end position="141"/>
    </location>
</feature>
<evidence type="ECO:0000313" key="14">
    <source>
        <dbReference type="Proteomes" id="UP000799437"/>
    </source>
</evidence>
<keyword evidence="11" id="KW-0175">Coiled coil</keyword>
<dbReference type="GO" id="GO:0006357">
    <property type="term" value="P:regulation of transcription by RNA polymerase II"/>
    <property type="evidence" value="ECO:0007669"/>
    <property type="project" value="TreeGrafter"/>
</dbReference>
<dbReference type="Pfam" id="PF11221">
    <property type="entry name" value="Med21"/>
    <property type="match status" value="1"/>
</dbReference>
<name>A0A6A6WHR6_9PEZI</name>
<dbReference type="GeneID" id="54487568"/>
<dbReference type="GO" id="GO:0003712">
    <property type="term" value="F:transcription coregulator activity"/>
    <property type="evidence" value="ECO:0007669"/>
    <property type="project" value="TreeGrafter"/>
</dbReference>
<dbReference type="OrthoDB" id="526653at2759"/>
<feature type="region of interest" description="Disordered" evidence="12">
    <location>
        <begin position="37"/>
        <end position="79"/>
    </location>
</feature>
<evidence type="ECO:0000256" key="2">
    <source>
        <dbReference type="ARBA" id="ARBA00005770"/>
    </source>
</evidence>
<evidence type="ECO:0000256" key="7">
    <source>
        <dbReference type="ARBA" id="ARBA00023163"/>
    </source>
</evidence>
<comment type="function">
    <text evidence="9 10">Component of the Mediator complex, a coactivator involved in the regulated transcription of nearly all RNA polymerase II-dependent genes. Mediator functions as a bridge to convey information from gene-specific regulatory proteins to the basal RNA polymerase II transcription machinery. Mediator is recruited to promoters by direct interactions with regulatory proteins and serves as a scaffold for the assembly of a functional preinitiation complex with RNA polymerase II and the general transcription factors.</text>
</comment>
<feature type="compositionally biased region" description="Polar residues" evidence="12">
    <location>
        <begin position="52"/>
        <end position="61"/>
    </location>
</feature>
<comment type="subcellular location">
    <subcellularLocation>
        <location evidence="1 10">Nucleus</location>
    </subcellularLocation>
</comment>
<evidence type="ECO:0000256" key="11">
    <source>
        <dbReference type="SAM" id="Coils"/>
    </source>
</evidence>
<evidence type="ECO:0000256" key="4">
    <source>
        <dbReference type="ARBA" id="ARBA00019691"/>
    </source>
</evidence>
<dbReference type="AlphaFoldDB" id="A0A6A6WHR6"/>
<dbReference type="GO" id="GO:0016592">
    <property type="term" value="C:mediator complex"/>
    <property type="evidence" value="ECO:0007669"/>
    <property type="project" value="UniProtKB-UniRule"/>
</dbReference>
<dbReference type="Gene3D" id="6.10.280.10">
    <property type="entry name" value="Mediator complex, subunit Med21"/>
    <property type="match status" value="1"/>
</dbReference>
<feature type="compositionally biased region" description="Basic and acidic residues" evidence="12">
    <location>
        <begin position="42"/>
        <end position="51"/>
    </location>
</feature>
<evidence type="ECO:0000256" key="12">
    <source>
        <dbReference type="SAM" id="MobiDB-lite"/>
    </source>
</evidence>
<dbReference type="PANTHER" id="PTHR13381">
    <property type="entry name" value="RNA POLYMERASE II HOLOENZYME COMPONENT SRB7"/>
    <property type="match status" value="1"/>
</dbReference>
<keyword evidence="8 10" id="KW-0539">Nucleus</keyword>
<proteinExistence type="inferred from homology"/>
<accession>A0A6A6WHR6</accession>
<feature type="compositionally biased region" description="Basic and acidic residues" evidence="12">
    <location>
        <begin position="62"/>
        <end position="78"/>
    </location>
</feature>
<evidence type="ECO:0000256" key="3">
    <source>
        <dbReference type="ARBA" id="ARBA00011837"/>
    </source>
</evidence>
<reference evidence="13" key="1">
    <citation type="journal article" date="2020" name="Stud. Mycol.">
        <title>101 Dothideomycetes genomes: a test case for predicting lifestyles and emergence of pathogens.</title>
        <authorList>
            <person name="Haridas S."/>
            <person name="Albert R."/>
            <person name="Binder M."/>
            <person name="Bloem J."/>
            <person name="Labutti K."/>
            <person name="Salamov A."/>
            <person name="Andreopoulos B."/>
            <person name="Baker S."/>
            <person name="Barry K."/>
            <person name="Bills G."/>
            <person name="Bluhm B."/>
            <person name="Cannon C."/>
            <person name="Castanera R."/>
            <person name="Culley D."/>
            <person name="Daum C."/>
            <person name="Ezra D."/>
            <person name="Gonzalez J."/>
            <person name="Henrissat B."/>
            <person name="Kuo A."/>
            <person name="Liang C."/>
            <person name="Lipzen A."/>
            <person name="Lutzoni F."/>
            <person name="Magnuson J."/>
            <person name="Mondo S."/>
            <person name="Nolan M."/>
            <person name="Ohm R."/>
            <person name="Pangilinan J."/>
            <person name="Park H.-J."/>
            <person name="Ramirez L."/>
            <person name="Alfaro M."/>
            <person name="Sun H."/>
            <person name="Tritt A."/>
            <person name="Yoshinaga Y."/>
            <person name="Zwiers L.-H."/>
            <person name="Turgeon B."/>
            <person name="Goodwin S."/>
            <person name="Spatafora J."/>
            <person name="Crous P."/>
            <person name="Grigoriev I."/>
        </authorList>
    </citation>
    <scope>NUCLEOTIDE SEQUENCE</scope>
    <source>
        <strain evidence="13">CBS 121739</strain>
    </source>
</reference>
<evidence type="ECO:0000256" key="8">
    <source>
        <dbReference type="ARBA" id="ARBA00023242"/>
    </source>
</evidence>
<dbReference type="SUPFAM" id="SSF140718">
    <property type="entry name" value="Mediator hinge subcomplex-like"/>
    <property type="match status" value="1"/>
</dbReference>
<dbReference type="InterPro" id="IPR037212">
    <property type="entry name" value="Med7/Med21-like"/>
</dbReference>
<dbReference type="PANTHER" id="PTHR13381:SF0">
    <property type="entry name" value="MEDIATOR OF RNA POLYMERASE II TRANSCRIPTION SUBUNIT 21"/>
    <property type="match status" value="1"/>
</dbReference>
<evidence type="ECO:0000256" key="5">
    <source>
        <dbReference type="ARBA" id="ARBA00023015"/>
    </source>
</evidence>
<gene>
    <name evidence="13" type="ORF">EJ05DRAFT_497192</name>
</gene>
<dbReference type="Proteomes" id="UP000799437">
    <property type="component" value="Unassembled WGS sequence"/>
</dbReference>
<organism evidence="13 14">
    <name type="scientific">Pseudovirgaria hyperparasitica</name>
    <dbReference type="NCBI Taxonomy" id="470096"/>
    <lineage>
        <taxon>Eukaryota</taxon>
        <taxon>Fungi</taxon>
        <taxon>Dikarya</taxon>
        <taxon>Ascomycota</taxon>
        <taxon>Pezizomycotina</taxon>
        <taxon>Dothideomycetes</taxon>
        <taxon>Dothideomycetes incertae sedis</taxon>
        <taxon>Acrospermales</taxon>
        <taxon>Acrospermaceae</taxon>
        <taxon>Pseudovirgaria</taxon>
    </lineage>
</organism>
<evidence type="ECO:0000313" key="13">
    <source>
        <dbReference type="EMBL" id="KAF2762338.1"/>
    </source>
</evidence>